<dbReference type="PANTHER" id="PTHR46797">
    <property type="entry name" value="HTH-TYPE TRANSCRIPTIONAL REGULATOR"/>
    <property type="match status" value="1"/>
</dbReference>
<evidence type="ECO:0000313" key="3">
    <source>
        <dbReference type="EMBL" id="AMD89875.1"/>
    </source>
</evidence>
<dbReference type="AlphaFoldDB" id="A0A0X8JJD3"/>
<dbReference type="PANTHER" id="PTHR46797:SF1">
    <property type="entry name" value="METHYLPHOSPHONATE SYNTHASE"/>
    <property type="match status" value="1"/>
</dbReference>
<dbReference type="CDD" id="cd00093">
    <property type="entry name" value="HTH_XRE"/>
    <property type="match status" value="1"/>
</dbReference>
<proteinExistence type="predicted"/>
<dbReference type="Proteomes" id="UP000069241">
    <property type="component" value="Chromosome"/>
</dbReference>
<protein>
    <submittedName>
        <fullName evidence="3">XRE family transcriptional regulator</fullName>
    </submittedName>
</protein>
<feature type="domain" description="HTH cro/C1-type" evidence="2">
    <location>
        <begin position="13"/>
        <end position="67"/>
    </location>
</feature>
<organism evidence="3 4">
    <name type="scientific">Desulfovibrio fairfieldensis</name>
    <dbReference type="NCBI Taxonomy" id="44742"/>
    <lineage>
        <taxon>Bacteria</taxon>
        <taxon>Pseudomonadati</taxon>
        <taxon>Thermodesulfobacteriota</taxon>
        <taxon>Desulfovibrionia</taxon>
        <taxon>Desulfovibrionales</taxon>
        <taxon>Desulfovibrionaceae</taxon>
        <taxon>Desulfovibrio</taxon>
    </lineage>
</organism>
<dbReference type="GO" id="GO:0005829">
    <property type="term" value="C:cytosol"/>
    <property type="evidence" value="ECO:0007669"/>
    <property type="project" value="TreeGrafter"/>
</dbReference>
<dbReference type="Pfam" id="PF01381">
    <property type="entry name" value="HTH_3"/>
    <property type="match status" value="1"/>
</dbReference>
<dbReference type="KEGG" id="dfi:AXF13_06965"/>
<dbReference type="STRING" id="44742.AXF13_06965"/>
<dbReference type="SUPFAM" id="SSF47413">
    <property type="entry name" value="lambda repressor-like DNA-binding domains"/>
    <property type="match status" value="1"/>
</dbReference>
<name>A0A0X8JJD3_9BACT</name>
<evidence type="ECO:0000256" key="1">
    <source>
        <dbReference type="ARBA" id="ARBA00023125"/>
    </source>
</evidence>
<keyword evidence="1" id="KW-0238">DNA-binding</keyword>
<dbReference type="Gene3D" id="1.10.260.40">
    <property type="entry name" value="lambda repressor-like DNA-binding domains"/>
    <property type="match status" value="1"/>
</dbReference>
<dbReference type="SMART" id="SM00530">
    <property type="entry name" value="HTH_XRE"/>
    <property type="match status" value="1"/>
</dbReference>
<evidence type="ECO:0000259" key="2">
    <source>
        <dbReference type="PROSITE" id="PS50943"/>
    </source>
</evidence>
<dbReference type="PROSITE" id="PS50943">
    <property type="entry name" value="HTH_CROC1"/>
    <property type="match status" value="1"/>
</dbReference>
<keyword evidence="4" id="KW-1185">Reference proteome</keyword>
<dbReference type="GO" id="GO:0003700">
    <property type="term" value="F:DNA-binding transcription factor activity"/>
    <property type="evidence" value="ECO:0007669"/>
    <property type="project" value="TreeGrafter"/>
</dbReference>
<accession>A0A0X8JJD3</accession>
<dbReference type="EMBL" id="CP014229">
    <property type="protein sequence ID" value="AMD89875.1"/>
    <property type="molecule type" value="Genomic_DNA"/>
</dbReference>
<sequence>MNGNSLILLGKRIRELRVKHGLSQEKLSELSGISSRHISEMERGESNPSFQVMEQLTFALGVSMKEFFDFEHHADDEAIRDELCRMLVGFSRPNLQLAYKLLRELSDG</sequence>
<evidence type="ECO:0000313" key="4">
    <source>
        <dbReference type="Proteomes" id="UP000069241"/>
    </source>
</evidence>
<reference evidence="4" key="1">
    <citation type="submission" date="2016-02" db="EMBL/GenBank/DDBJ databases">
        <authorList>
            <person name="Holder M.E."/>
            <person name="Ajami N.J."/>
            <person name="Petrosino J.F."/>
        </authorList>
    </citation>
    <scope>NUCLEOTIDE SEQUENCE [LARGE SCALE GENOMIC DNA]</scope>
    <source>
        <strain evidence="4">CCUG 45958</strain>
    </source>
</reference>
<gene>
    <name evidence="3" type="ORF">AXF13_06965</name>
</gene>
<dbReference type="GO" id="GO:0003677">
    <property type="term" value="F:DNA binding"/>
    <property type="evidence" value="ECO:0007669"/>
    <property type="project" value="UniProtKB-KW"/>
</dbReference>
<dbReference type="RefSeq" id="WP_062252187.1">
    <property type="nucleotide sequence ID" value="NZ_CP014229.1"/>
</dbReference>
<dbReference type="InterPro" id="IPR050807">
    <property type="entry name" value="TransReg_Diox_bact_type"/>
</dbReference>
<dbReference type="InterPro" id="IPR010982">
    <property type="entry name" value="Lambda_DNA-bd_dom_sf"/>
</dbReference>
<dbReference type="InterPro" id="IPR001387">
    <property type="entry name" value="Cro/C1-type_HTH"/>
</dbReference>